<organism evidence="1 2">
    <name type="scientific">Achromobacter denitrificans</name>
    <name type="common">Alcaligenes denitrificans</name>
    <dbReference type="NCBI Taxonomy" id="32002"/>
    <lineage>
        <taxon>Bacteria</taxon>
        <taxon>Pseudomonadati</taxon>
        <taxon>Pseudomonadota</taxon>
        <taxon>Betaproteobacteria</taxon>
        <taxon>Burkholderiales</taxon>
        <taxon>Alcaligenaceae</taxon>
        <taxon>Achromobacter</taxon>
    </lineage>
</organism>
<sequence length="139" mass="14879">MSKSIGLSFPSELQAAGLLGLPFSWNENGEVLFADSMTEEQRAAVMAVVLAHDPTAPAPVAVPETVTKYQACVVLARHDLLDEVDAFFASMVTSDPRRLAWQMAAAVHRHSDSTLDAIAHLGLSEAQADGMFIEAAQVE</sequence>
<dbReference type="Proteomes" id="UP001446337">
    <property type="component" value="Chromosome"/>
</dbReference>
<evidence type="ECO:0000313" key="2">
    <source>
        <dbReference type="Proteomes" id="UP001446337"/>
    </source>
</evidence>
<dbReference type="RefSeq" id="WP_175179287.1">
    <property type="nucleotide sequence ID" value="NZ_CADIKP010000016.1"/>
</dbReference>
<protein>
    <submittedName>
        <fullName evidence="1">Uncharacterized protein</fullName>
    </submittedName>
</protein>
<proteinExistence type="predicted"/>
<name>A0ABZ3G591_ACHDE</name>
<keyword evidence="2" id="KW-1185">Reference proteome</keyword>
<reference evidence="1 2" key="1">
    <citation type="submission" date="2024-05" db="EMBL/GenBank/DDBJ databases">
        <title>Achromobacter denitrificans. BP1, complete genome.</title>
        <authorList>
            <person name="Zhang B."/>
        </authorList>
    </citation>
    <scope>NUCLEOTIDE SEQUENCE [LARGE SCALE GENOMIC DNA]</scope>
    <source>
        <strain evidence="1 2">BP1</strain>
    </source>
</reference>
<accession>A0ABZ3G591</accession>
<dbReference type="EMBL" id="CP154792">
    <property type="protein sequence ID" value="XAN17190.1"/>
    <property type="molecule type" value="Genomic_DNA"/>
</dbReference>
<gene>
    <name evidence="1" type="ORF">AAIK43_03945</name>
</gene>
<evidence type="ECO:0000313" key="1">
    <source>
        <dbReference type="EMBL" id="XAN17190.1"/>
    </source>
</evidence>